<dbReference type="InterPro" id="IPR012902">
    <property type="entry name" value="N_methyl_site"/>
</dbReference>
<comment type="caution">
    <text evidence="2">The sequence shown here is derived from an EMBL/GenBank/DDBJ whole genome shotgun (WGS) entry which is preliminary data.</text>
</comment>
<name>A0A367ZQ80_9BACT</name>
<keyword evidence="1" id="KW-1133">Transmembrane helix</keyword>
<accession>A0A367ZQ80</accession>
<proteinExistence type="predicted"/>
<dbReference type="AlphaFoldDB" id="A0A367ZQ80"/>
<evidence type="ECO:0008006" key="4">
    <source>
        <dbReference type="Google" id="ProtNLM"/>
    </source>
</evidence>
<sequence length="145" mass="15546">MNRRCGLSLVEILIAVGLLAALMTPVLLTFGSGTRGIQMTAEEFTAHNAALELIEQLAATPFALIPVGTFSDAQLRDGLPMGPGHPLAFRLSAVPGLERALDIKEIRSGAQVRFKRLEVRITLLDRSGKPSGRTVTLKTLVANET</sequence>
<protein>
    <recommendedName>
        <fullName evidence="4">Prepilin-type N-terminal cleavage/methylation domain-containing protein</fullName>
    </recommendedName>
</protein>
<keyword evidence="1" id="KW-0812">Transmembrane</keyword>
<dbReference type="Pfam" id="PF07963">
    <property type="entry name" value="N_methyl"/>
    <property type="match status" value="1"/>
</dbReference>
<organism evidence="2 3">
    <name type="scientific">Candidatus Ozemobacter sibiricus</name>
    <dbReference type="NCBI Taxonomy" id="2268124"/>
    <lineage>
        <taxon>Bacteria</taxon>
        <taxon>Candidatus Ozemobacteria</taxon>
        <taxon>Candidatus Ozemobacterales</taxon>
        <taxon>Candidatus Ozemobacteraceae</taxon>
        <taxon>Candidatus Ozemobacter</taxon>
    </lineage>
</organism>
<dbReference type="EMBL" id="QOQW01000007">
    <property type="protein sequence ID" value="RCK80206.1"/>
    <property type="molecule type" value="Genomic_DNA"/>
</dbReference>
<keyword evidence="1" id="KW-0472">Membrane</keyword>
<feature type="transmembrane region" description="Helical" evidence="1">
    <location>
        <begin position="12"/>
        <end position="30"/>
    </location>
</feature>
<gene>
    <name evidence="2" type="ORF">OZSIB_3388</name>
</gene>
<evidence type="ECO:0000313" key="2">
    <source>
        <dbReference type="EMBL" id="RCK80206.1"/>
    </source>
</evidence>
<evidence type="ECO:0000313" key="3">
    <source>
        <dbReference type="Proteomes" id="UP000252355"/>
    </source>
</evidence>
<reference evidence="2 3" key="1">
    <citation type="submission" date="2018-05" db="EMBL/GenBank/DDBJ databases">
        <title>A metagenomic window into the 2 km-deep terrestrial subsurface aquifer revealed taxonomically and functionally diverse microbial community comprising novel uncultured bacterial lineages.</title>
        <authorList>
            <person name="Kadnikov V.V."/>
            <person name="Mardanov A.V."/>
            <person name="Beletsky A.V."/>
            <person name="Banks D."/>
            <person name="Pimenov N.V."/>
            <person name="Frank Y.A."/>
            <person name="Karnachuk O.V."/>
            <person name="Ravin N.V."/>
        </authorList>
    </citation>
    <scope>NUCLEOTIDE SEQUENCE [LARGE SCALE GENOMIC DNA]</scope>
    <source>
        <strain evidence="2">BY5</strain>
    </source>
</reference>
<evidence type="ECO:0000256" key="1">
    <source>
        <dbReference type="SAM" id="Phobius"/>
    </source>
</evidence>
<dbReference type="Proteomes" id="UP000252355">
    <property type="component" value="Unassembled WGS sequence"/>
</dbReference>